<dbReference type="PROSITE" id="PS50092">
    <property type="entry name" value="TSP1"/>
    <property type="match status" value="2"/>
</dbReference>
<evidence type="ECO:0000256" key="14">
    <source>
        <dbReference type="SAM" id="MobiDB-lite"/>
    </source>
</evidence>
<feature type="compositionally biased region" description="Polar residues" evidence="14">
    <location>
        <begin position="1085"/>
        <end position="1094"/>
    </location>
</feature>
<keyword evidence="10" id="KW-0482">Metalloprotease</keyword>
<keyword evidence="7" id="KW-0677">Repeat</keyword>
<keyword evidence="9 13" id="KW-0862">Zinc</keyword>
<dbReference type="Pfam" id="PF00090">
    <property type="entry name" value="TSP_1"/>
    <property type="match status" value="1"/>
</dbReference>
<dbReference type="RefSeq" id="XP_050509743.1">
    <property type="nucleotide sequence ID" value="XM_050653786.1"/>
</dbReference>
<dbReference type="Pfam" id="PF01421">
    <property type="entry name" value="Reprolysin"/>
    <property type="match status" value="1"/>
</dbReference>
<dbReference type="CDD" id="cd04273">
    <property type="entry name" value="ZnMc_ADAMTS_like"/>
    <property type="match status" value="1"/>
</dbReference>
<dbReference type="SUPFAM" id="SSF55486">
    <property type="entry name" value="Metalloproteases ('zincins'), catalytic domain"/>
    <property type="match status" value="1"/>
</dbReference>
<feature type="region of interest" description="Disordered" evidence="14">
    <location>
        <begin position="1084"/>
        <end position="1132"/>
    </location>
</feature>
<keyword evidence="3" id="KW-0272">Extracellular matrix</keyword>
<dbReference type="InterPro" id="IPR024079">
    <property type="entry name" value="MetalloPept_cat_dom_sf"/>
</dbReference>
<dbReference type="InterPro" id="IPR013273">
    <property type="entry name" value="ADAMTS/ADAMTS-like"/>
</dbReference>
<feature type="compositionally biased region" description="Basic and acidic residues" evidence="14">
    <location>
        <begin position="1095"/>
        <end position="1111"/>
    </location>
</feature>
<proteinExistence type="predicted"/>
<name>A0ABM5KHZ6_DIAVI</name>
<dbReference type="Pfam" id="PF17771">
    <property type="entry name" value="ADAMTS_CR_2"/>
    <property type="match status" value="1"/>
</dbReference>
<dbReference type="Proteomes" id="UP001652700">
    <property type="component" value="Unplaced"/>
</dbReference>
<organism evidence="16 17">
    <name type="scientific">Diabrotica virgifera virgifera</name>
    <name type="common">western corn rootworm</name>
    <dbReference type="NCBI Taxonomy" id="50390"/>
    <lineage>
        <taxon>Eukaryota</taxon>
        <taxon>Metazoa</taxon>
        <taxon>Ecdysozoa</taxon>
        <taxon>Arthropoda</taxon>
        <taxon>Hexapoda</taxon>
        <taxon>Insecta</taxon>
        <taxon>Pterygota</taxon>
        <taxon>Neoptera</taxon>
        <taxon>Endopterygota</taxon>
        <taxon>Coleoptera</taxon>
        <taxon>Polyphaga</taxon>
        <taxon>Cucujiformia</taxon>
        <taxon>Chrysomeloidea</taxon>
        <taxon>Chrysomelidae</taxon>
        <taxon>Galerucinae</taxon>
        <taxon>Diabroticina</taxon>
        <taxon>Diabroticites</taxon>
        <taxon>Diabrotica</taxon>
    </lineage>
</organism>
<evidence type="ECO:0000256" key="6">
    <source>
        <dbReference type="ARBA" id="ARBA00022729"/>
    </source>
</evidence>
<evidence type="ECO:0000256" key="13">
    <source>
        <dbReference type="PROSITE-ProRule" id="PRU00276"/>
    </source>
</evidence>
<keyword evidence="12" id="KW-0325">Glycoprotein</keyword>
<evidence type="ECO:0000256" key="2">
    <source>
        <dbReference type="ARBA" id="ARBA00022525"/>
    </source>
</evidence>
<dbReference type="InterPro" id="IPR010294">
    <property type="entry name" value="ADAMTS_spacer1"/>
</dbReference>
<keyword evidence="2" id="KW-0964">Secreted</keyword>
<dbReference type="PRINTS" id="PR01857">
    <property type="entry name" value="ADAMTSFAMILY"/>
</dbReference>
<evidence type="ECO:0000256" key="10">
    <source>
        <dbReference type="ARBA" id="ARBA00023049"/>
    </source>
</evidence>
<dbReference type="Gene3D" id="2.60.120.830">
    <property type="match status" value="1"/>
</dbReference>
<evidence type="ECO:0000256" key="3">
    <source>
        <dbReference type="ARBA" id="ARBA00022530"/>
    </source>
</evidence>
<comment type="subcellular location">
    <subcellularLocation>
        <location evidence="1">Secreted</location>
        <location evidence="1">Extracellular space</location>
        <location evidence="1">Extracellular matrix</location>
    </subcellularLocation>
</comment>
<feature type="domain" description="Peptidase M12B" evidence="15">
    <location>
        <begin position="241"/>
        <end position="454"/>
    </location>
</feature>
<comment type="caution">
    <text evidence="13">Lacks conserved residue(s) required for the propagation of feature annotation.</text>
</comment>
<dbReference type="PANTHER" id="PTHR13723:SF200">
    <property type="entry name" value="ADAM METALLOPEPTIDASE WITH THROMBOSPONDIN TYPE 1 MOTIF B, ISOFORM B"/>
    <property type="match status" value="1"/>
</dbReference>
<keyword evidence="11" id="KW-1015">Disulfide bond</keyword>
<dbReference type="InterPro" id="IPR000884">
    <property type="entry name" value="TSP1_rpt"/>
</dbReference>
<feature type="binding site" evidence="13">
    <location>
        <position position="399"/>
    </location>
    <ligand>
        <name>Zn(2+)</name>
        <dbReference type="ChEBI" id="CHEBI:29105"/>
        <note>catalytic</note>
    </ligand>
</feature>
<evidence type="ECO:0000256" key="8">
    <source>
        <dbReference type="ARBA" id="ARBA00022801"/>
    </source>
</evidence>
<dbReference type="InterPro" id="IPR001590">
    <property type="entry name" value="Peptidase_M12B"/>
</dbReference>
<dbReference type="EnsemblMetazoa" id="XM_050653786.1">
    <property type="protein sequence ID" value="XP_050509743.1"/>
    <property type="gene ID" value="LOC126886762"/>
</dbReference>
<dbReference type="InterPro" id="IPR041645">
    <property type="entry name" value="ADAMTS_CR_2"/>
</dbReference>
<dbReference type="InterPro" id="IPR050439">
    <property type="entry name" value="ADAMTS_ADAMTS-like"/>
</dbReference>
<dbReference type="Pfam" id="PF19236">
    <property type="entry name" value="ADAMTS_CR_3"/>
    <property type="match status" value="1"/>
</dbReference>
<feature type="active site" evidence="13">
    <location>
        <position position="390"/>
    </location>
</feature>
<evidence type="ECO:0000256" key="4">
    <source>
        <dbReference type="ARBA" id="ARBA00022670"/>
    </source>
</evidence>
<dbReference type="Gene3D" id="2.20.100.10">
    <property type="entry name" value="Thrombospondin type-1 (TSP1) repeat"/>
    <property type="match status" value="2"/>
</dbReference>
<dbReference type="InterPro" id="IPR045371">
    <property type="entry name" value="ADAMTS_CR_3"/>
</dbReference>
<keyword evidence="5 13" id="KW-0479">Metal-binding</keyword>
<keyword evidence="8" id="KW-0378">Hydrolase</keyword>
<dbReference type="PANTHER" id="PTHR13723">
    <property type="entry name" value="ADAMTS A DISINTEGRIN AND METALLOPROTEASE WITH THROMBOSPONDIN MOTIFS PROTEASE"/>
    <property type="match status" value="1"/>
</dbReference>
<protein>
    <recommendedName>
        <fullName evidence="15">Peptidase M12B domain-containing protein</fullName>
    </recommendedName>
</protein>
<dbReference type="Pfam" id="PF01562">
    <property type="entry name" value="Pep_M12B_propep"/>
    <property type="match status" value="1"/>
</dbReference>
<feature type="binding site" evidence="13">
    <location>
        <position position="393"/>
    </location>
    <ligand>
        <name>Zn(2+)</name>
        <dbReference type="ChEBI" id="CHEBI:29105"/>
        <note>catalytic</note>
    </ligand>
</feature>
<accession>A0ABM5KHZ6</accession>
<evidence type="ECO:0000256" key="7">
    <source>
        <dbReference type="ARBA" id="ARBA00022737"/>
    </source>
</evidence>
<evidence type="ECO:0000256" key="12">
    <source>
        <dbReference type="ARBA" id="ARBA00023180"/>
    </source>
</evidence>
<evidence type="ECO:0000313" key="16">
    <source>
        <dbReference type="EnsemblMetazoa" id="XP_050509743.1"/>
    </source>
</evidence>
<evidence type="ECO:0000256" key="1">
    <source>
        <dbReference type="ARBA" id="ARBA00004498"/>
    </source>
</evidence>
<dbReference type="SUPFAM" id="SSF82895">
    <property type="entry name" value="TSP-1 type 1 repeat"/>
    <property type="match status" value="2"/>
</dbReference>
<dbReference type="SMART" id="SM00209">
    <property type="entry name" value="TSP1"/>
    <property type="match status" value="2"/>
</dbReference>
<dbReference type="Pfam" id="PF19030">
    <property type="entry name" value="TSP1_ADAMTS"/>
    <property type="match status" value="1"/>
</dbReference>
<dbReference type="InterPro" id="IPR036383">
    <property type="entry name" value="TSP1_rpt_sf"/>
</dbReference>
<dbReference type="InterPro" id="IPR002870">
    <property type="entry name" value="Peptidase_M12B_N"/>
</dbReference>
<dbReference type="Pfam" id="PF05986">
    <property type="entry name" value="ADAMTS_spacer1"/>
    <property type="match status" value="1"/>
</dbReference>
<dbReference type="GeneID" id="126886762"/>
<dbReference type="Gene3D" id="3.40.390.10">
    <property type="entry name" value="Collagenase (Catalytic Domain)"/>
    <property type="match status" value="1"/>
</dbReference>
<evidence type="ECO:0000256" key="11">
    <source>
        <dbReference type="ARBA" id="ARBA00023157"/>
    </source>
</evidence>
<dbReference type="PROSITE" id="PS50215">
    <property type="entry name" value="ADAM_MEPRO"/>
    <property type="match status" value="1"/>
</dbReference>
<sequence>MYTKRTMCIYNIIMKCVSVVVLFTPFPVASPTPLNGRYTKSIENYKLTVPHKLDSQGDFLSFDLPHFFVHDPSKSRRKRTSQDSGMVHYGLTLNGQDHVIDLWPNHEFLSADLIVERRDPKLRRDTERFKRIDRERICHYTGEVRGQNGSRVALSTCDGLAGYITLGNKRYFIEPLEHHQPNQQGHHLHMIHQSNSHVDAKSAHCGTSADWETAWKKRFKDKLLKRGQAVVGKRGTTSEHRYLEILVVCDKKFITHHKDKDMENYIMTIMNMVSDFYHDASSGNQMDIVVVRVMYLEKEEEEIDLVINTDAESTLASFCKWQVKINPKDITNPNYHDIAVLLTRYDICADEGKDCGLMGLAYVAAACTKEENCAINEDGGLTLGIVVAHEIGHVMGCAHDTEGESACPSQAEDESYYIMAPYVHMFTTRWSTCSRGFMTALFENNLGDCLNDEPEVSIYSMRNALPGTIYDSDAQCDIMFPGSTTCILEEEEFCATLYCRTEPSSCSSRGEPPADGTKCGNNKWCFHKKCIEIGERPDAVNGGWGPWGSWSSCSRTCGGGVSIAQRDCDNPIPQYGGRYCLGERKKYKICNKEHCPVDQPSFREVQCTERNTIPFKGELRTWKPYLKKEEPCVLYCVNELRKFAKLEPRVRDGTPCKAGTKNMCISGTCKKVGCDYQLDSDAVEDVCGICNGDGTQCKIIDEVYKDTGARDYKKVATIPQGSRNVRIEELAPSVNTIAVTDKSEKIFYLNGEHREEKDGTKNFGKTEAIYNHPEPGRESLVVHGPTTEDLIFHVCFYKQENVGYRYKYAEPSSDLNYSPHYHWELLEWGECDAKCGGGIQLSKFDCIEEKAGKVSTNFCAGEQKPEALTKKCNEQPCKTKWKVGKWSQCKACKNITGLRTREIQCARESPKQGAEDILLEDSNCEGVRPATSELCDSPVKCKARQAEWAPEEMLRDVWVQVNRIKRKDDKRYLNLDNLVDVINLNGGKDSCGENTNEITKAPSTNITFSVGQIIKDRIPQTEIKLLRVPLKHSHDTLNISDSAFESMGDTVGDQLDTGSVVVVKGQEAAEKLKELGQNKLEKQELLSSTVASNYTKEEAKQKGEITTESSKKVASKNKVNDEEKPKSKRKSH</sequence>
<evidence type="ECO:0000256" key="5">
    <source>
        <dbReference type="ARBA" id="ARBA00022723"/>
    </source>
</evidence>
<evidence type="ECO:0000313" key="17">
    <source>
        <dbReference type="Proteomes" id="UP001652700"/>
    </source>
</evidence>
<evidence type="ECO:0000256" key="9">
    <source>
        <dbReference type="ARBA" id="ARBA00022833"/>
    </source>
</evidence>
<dbReference type="Gene3D" id="3.40.1620.60">
    <property type="match status" value="1"/>
</dbReference>
<reference evidence="16" key="1">
    <citation type="submission" date="2025-05" db="UniProtKB">
        <authorList>
            <consortium name="EnsemblMetazoa"/>
        </authorList>
    </citation>
    <scope>IDENTIFICATION</scope>
</reference>
<keyword evidence="6" id="KW-0732">Signal</keyword>
<evidence type="ECO:0000259" key="15">
    <source>
        <dbReference type="PROSITE" id="PS50215"/>
    </source>
</evidence>
<feature type="binding site" evidence="13">
    <location>
        <position position="389"/>
    </location>
    <ligand>
        <name>Zn(2+)</name>
        <dbReference type="ChEBI" id="CHEBI:29105"/>
        <note>catalytic</note>
    </ligand>
</feature>
<keyword evidence="17" id="KW-1185">Reference proteome</keyword>
<keyword evidence="4" id="KW-0645">Protease</keyword>